<proteinExistence type="predicted"/>
<dbReference type="Pfam" id="PF00248">
    <property type="entry name" value="Aldo_ket_red"/>
    <property type="match status" value="1"/>
</dbReference>
<dbReference type="PANTHER" id="PTHR42686">
    <property type="entry name" value="GH17980P-RELATED"/>
    <property type="match status" value="1"/>
</dbReference>
<dbReference type="GO" id="GO:0005829">
    <property type="term" value="C:cytosol"/>
    <property type="evidence" value="ECO:0007669"/>
    <property type="project" value="TreeGrafter"/>
</dbReference>
<comment type="caution">
    <text evidence="2">The sequence shown here is derived from an EMBL/GenBank/DDBJ whole genome shotgun (WGS) entry which is preliminary data.</text>
</comment>
<protein>
    <submittedName>
        <fullName evidence="2">Aldo/keto reductase</fullName>
    </submittedName>
</protein>
<dbReference type="EMBL" id="NBWZ01000001">
    <property type="protein sequence ID" value="RFA10810.1"/>
    <property type="molecule type" value="Genomic_DNA"/>
</dbReference>
<keyword evidence="3" id="KW-1185">Reference proteome</keyword>
<reference evidence="2 3" key="1">
    <citation type="submission" date="2017-04" db="EMBL/GenBank/DDBJ databases">
        <title>Comparative genome analysis of Subtercola boreus.</title>
        <authorList>
            <person name="Cho Y.-J."/>
            <person name="Cho A."/>
            <person name="Kim O.-S."/>
            <person name="Lee J.-I."/>
        </authorList>
    </citation>
    <scope>NUCLEOTIDE SEQUENCE [LARGE SCALE GENOMIC DNA]</scope>
    <source>
        <strain evidence="2 3">K300</strain>
    </source>
</reference>
<dbReference type="Gene3D" id="3.20.20.100">
    <property type="entry name" value="NADP-dependent oxidoreductase domain"/>
    <property type="match status" value="1"/>
</dbReference>
<dbReference type="AlphaFoldDB" id="A0A3E0VMW3"/>
<sequence>MRVRSVSNATSVTEVGFGAAQFGNLFRETTEAEAEGAFEAAWAGGIRYFDTAPHYGLGLSERRLGRLLQGRSRDDFALSTKVGRLIVDNPAGAGQQDDEGFAVPATSRREWDFSADGVRRSLDASLERLGLDRIDIVYLHDPDDFGEQALAEAIPALIELRDQGMIGAVGAGMNQSQLLARFVQESDIDVVMLAGRYTLLEQPALADLLPLALERGVSVVAAGVYNSGLLAGARPRNGAMYNYEPAPPELLARTNAIADVCERHGVTLPEAAIAFPLLHPAVVSVVMGLRTEAQAQETLARFEALVPDALWSDLVGEGLLAAEALTAATLPAETLPAAAAPAETLTALPDRRTPTA</sequence>
<name>A0A3E0VMW3_9MICO</name>
<dbReference type="SUPFAM" id="SSF51430">
    <property type="entry name" value="NAD(P)-linked oxidoreductase"/>
    <property type="match status" value="1"/>
</dbReference>
<gene>
    <name evidence="2" type="ORF">B7R54_17550</name>
</gene>
<dbReference type="InterPro" id="IPR020471">
    <property type="entry name" value="AKR"/>
</dbReference>
<evidence type="ECO:0000313" key="2">
    <source>
        <dbReference type="EMBL" id="RFA10810.1"/>
    </source>
</evidence>
<dbReference type="InterPro" id="IPR036812">
    <property type="entry name" value="NAD(P)_OxRdtase_dom_sf"/>
</dbReference>
<evidence type="ECO:0000259" key="1">
    <source>
        <dbReference type="Pfam" id="PF00248"/>
    </source>
</evidence>
<feature type="domain" description="NADP-dependent oxidoreductase" evidence="1">
    <location>
        <begin position="15"/>
        <end position="308"/>
    </location>
</feature>
<accession>A0A3E0VMW3</accession>
<organism evidence="2 3">
    <name type="scientific">Subtercola boreus</name>
    <dbReference type="NCBI Taxonomy" id="120213"/>
    <lineage>
        <taxon>Bacteria</taxon>
        <taxon>Bacillati</taxon>
        <taxon>Actinomycetota</taxon>
        <taxon>Actinomycetes</taxon>
        <taxon>Micrococcales</taxon>
        <taxon>Microbacteriaceae</taxon>
        <taxon>Subtercola</taxon>
    </lineage>
</organism>
<dbReference type="OrthoDB" id="9768851at2"/>
<dbReference type="PANTHER" id="PTHR42686:SF1">
    <property type="entry name" value="GH17980P-RELATED"/>
    <property type="match status" value="1"/>
</dbReference>
<dbReference type="InterPro" id="IPR023210">
    <property type="entry name" value="NADP_OxRdtase_dom"/>
</dbReference>
<dbReference type="CDD" id="cd19152">
    <property type="entry name" value="AKR_AKR15A"/>
    <property type="match status" value="1"/>
</dbReference>
<dbReference type="GO" id="GO:0016491">
    <property type="term" value="F:oxidoreductase activity"/>
    <property type="evidence" value="ECO:0007669"/>
    <property type="project" value="InterPro"/>
</dbReference>
<dbReference type="RefSeq" id="WP_116416185.1">
    <property type="nucleotide sequence ID" value="NZ_NBWZ01000001.1"/>
</dbReference>
<evidence type="ECO:0000313" key="3">
    <source>
        <dbReference type="Proteomes" id="UP000256486"/>
    </source>
</evidence>
<dbReference type="Proteomes" id="UP000256486">
    <property type="component" value="Unassembled WGS sequence"/>
</dbReference>